<evidence type="ECO:0000256" key="6">
    <source>
        <dbReference type="ARBA" id="ARBA00022759"/>
    </source>
</evidence>
<protein>
    <recommendedName>
        <fullName evidence="9">Ribonuclease 3</fullName>
        <ecNumber evidence="9">3.1.26.3</ecNumber>
    </recommendedName>
    <alternativeName>
        <fullName evidence="9">Ribonuclease III</fullName>
        <shortName evidence="9">RNase III</shortName>
    </alternativeName>
</protein>
<dbReference type="EMBL" id="JXMS01000011">
    <property type="protein sequence ID" value="OBQ52160.1"/>
    <property type="molecule type" value="Genomic_DNA"/>
</dbReference>
<accession>A0A1B7XDP2</accession>
<evidence type="ECO:0000256" key="8">
    <source>
        <dbReference type="ARBA" id="ARBA00022884"/>
    </source>
</evidence>
<dbReference type="Proteomes" id="UP000091979">
    <property type="component" value="Unassembled WGS sequence"/>
</dbReference>
<dbReference type="SUPFAM" id="SSF69065">
    <property type="entry name" value="RNase III domain-like"/>
    <property type="match status" value="1"/>
</dbReference>
<dbReference type="GO" id="GO:0046872">
    <property type="term" value="F:metal ion binding"/>
    <property type="evidence" value="ECO:0007669"/>
    <property type="project" value="UniProtKB-KW"/>
</dbReference>
<dbReference type="CDD" id="cd00593">
    <property type="entry name" value="RIBOc"/>
    <property type="match status" value="1"/>
</dbReference>
<dbReference type="GO" id="GO:0019843">
    <property type="term" value="F:rRNA binding"/>
    <property type="evidence" value="ECO:0007669"/>
    <property type="project" value="UniProtKB-KW"/>
</dbReference>
<dbReference type="GO" id="GO:0008033">
    <property type="term" value="P:tRNA processing"/>
    <property type="evidence" value="ECO:0007669"/>
    <property type="project" value="UniProtKB-KW"/>
</dbReference>
<dbReference type="InterPro" id="IPR011907">
    <property type="entry name" value="RNase_III"/>
</dbReference>
<evidence type="ECO:0000313" key="13">
    <source>
        <dbReference type="Proteomes" id="UP000091979"/>
    </source>
</evidence>
<organism evidence="12 13">
    <name type="scientific">Halodesulfovibrio spirochaetisodalis</name>
    <dbReference type="NCBI Taxonomy" id="1560234"/>
    <lineage>
        <taxon>Bacteria</taxon>
        <taxon>Pseudomonadati</taxon>
        <taxon>Thermodesulfobacteriota</taxon>
        <taxon>Desulfovibrionia</taxon>
        <taxon>Desulfovibrionales</taxon>
        <taxon>Desulfovibrionaceae</taxon>
        <taxon>Halodesulfovibrio</taxon>
    </lineage>
</organism>
<evidence type="ECO:0000256" key="9">
    <source>
        <dbReference type="HAMAP-Rule" id="MF_00104"/>
    </source>
</evidence>
<name>A0A1B7XDP2_9BACT</name>
<comment type="function">
    <text evidence="9">Digests double-stranded RNA. Involved in the processing of primary rRNA transcript to yield the immediate precursors to the large and small rRNAs (23S and 16S). Processes some mRNAs, and tRNAs when they are encoded in the rRNA operon. Processes pre-crRNA and tracrRNA of type II CRISPR loci if present in the organism.</text>
</comment>
<dbReference type="OrthoDB" id="9805026at2"/>
<keyword evidence="6 9" id="KW-0255">Endonuclease</keyword>
<dbReference type="GO" id="GO:0004525">
    <property type="term" value="F:ribonuclease III activity"/>
    <property type="evidence" value="ECO:0007669"/>
    <property type="project" value="UniProtKB-UniRule"/>
</dbReference>
<feature type="active site" evidence="9">
    <location>
        <position position="47"/>
    </location>
</feature>
<dbReference type="PROSITE" id="PS00517">
    <property type="entry name" value="RNASE_3_1"/>
    <property type="match status" value="1"/>
</dbReference>
<dbReference type="HAMAP" id="MF_00104">
    <property type="entry name" value="RNase_III"/>
    <property type="match status" value="1"/>
</dbReference>
<dbReference type="GO" id="GO:0010468">
    <property type="term" value="P:regulation of gene expression"/>
    <property type="evidence" value="ECO:0007669"/>
    <property type="project" value="TreeGrafter"/>
</dbReference>
<dbReference type="GO" id="GO:0006364">
    <property type="term" value="P:rRNA processing"/>
    <property type="evidence" value="ECO:0007669"/>
    <property type="project" value="UniProtKB-UniRule"/>
</dbReference>
<dbReference type="AlphaFoldDB" id="A0A1B7XDP2"/>
<evidence type="ECO:0000313" key="12">
    <source>
        <dbReference type="EMBL" id="OBQ52160.1"/>
    </source>
</evidence>
<dbReference type="SUPFAM" id="SSF54768">
    <property type="entry name" value="dsRNA-binding domain-like"/>
    <property type="match status" value="1"/>
</dbReference>
<keyword evidence="9" id="KW-0460">Magnesium</keyword>
<dbReference type="FunFam" id="1.10.1520.10:FF:000001">
    <property type="entry name" value="Ribonuclease 3"/>
    <property type="match status" value="1"/>
</dbReference>
<dbReference type="STRING" id="1560234.SP90_08295"/>
<dbReference type="PANTHER" id="PTHR11207">
    <property type="entry name" value="RIBONUCLEASE III"/>
    <property type="match status" value="1"/>
</dbReference>
<comment type="similarity">
    <text evidence="2">Belongs to the ribonuclease III family.</text>
</comment>
<dbReference type="InterPro" id="IPR036389">
    <property type="entry name" value="RNase_III_sf"/>
</dbReference>
<dbReference type="GO" id="GO:0003725">
    <property type="term" value="F:double-stranded RNA binding"/>
    <property type="evidence" value="ECO:0007669"/>
    <property type="project" value="TreeGrafter"/>
</dbReference>
<comment type="catalytic activity">
    <reaction evidence="1 9">
        <text>Endonucleolytic cleavage to 5'-phosphomonoester.</text>
        <dbReference type="EC" id="3.1.26.3"/>
    </reaction>
</comment>
<keyword evidence="13" id="KW-1185">Reference proteome</keyword>
<keyword evidence="9" id="KW-0479">Metal-binding</keyword>
<keyword evidence="4 9" id="KW-0507">mRNA processing</keyword>
<dbReference type="GO" id="GO:0005737">
    <property type="term" value="C:cytoplasm"/>
    <property type="evidence" value="ECO:0007669"/>
    <property type="project" value="UniProtKB-SubCell"/>
</dbReference>
<dbReference type="NCBIfam" id="TIGR02191">
    <property type="entry name" value="RNaseIII"/>
    <property type="match status" value="1"/>
</dbReference>
<comment type="subunit">
    <text evidence="9">Homodimer.</text>
</comment>
<keyword evidence="9" id="KW-0963">Cytoplasm</keyword>
<evidence type="ECO:0000259" key="11">
    <source>
        <dbReference type="PROSITE" id="PS50142"/>
    </source>
</evidence>
<dbReference type="EC" id="3.1.26.3" evidence="9"/>
<dbReference type="InterPro" id="IPR000999">
    <property type="entry name" value="RNase_III_dom"/>
</dbReference>
<keyword evidence="3 9" id="KW-0698">rRNA processing</keyword>
<keyword evidence="9" id="KW-0819">tRNA processing</keyword>
<comment type="subcellular location">
    <subcellularLocation>
        <location evidence="9">Cytoplasm</location>
    </subcellularLocation>
</comment>
<proteinExistence type="inferred from homology"/>
<dbReference type="GO" id="GO:0006397">
    <property type="term" value="P:mRNA processing"/>
    <property type="evidence" value="ECO:0007669"/>
    <property type="project" value="UniProtKB-UniRule"/>
</dbReference>
<dbReference type="PATRIC" id="fig|1560234.3.peg.482"/>
<dbReference type="PROSITE" id="PS50142">
    <property type="entry name" value="RNASE_3_2"/>
    <property type="match status" value="1"/>
</dbReference>
<feature type="binding site" evidence="9">
    <location>
        <position position="119"/>
    </location>
    <ligand>
        <name>Mg(2+)</name>
        <dbReference type="ChEBI" id="CHEBI:18420"/>
    </ligand>
</feature>
<dbReference type="Pfam" id="PF14622">
    <property type="entry name" value="Ribonucleas_3_3"/>
    <property type="match status" value="1"/>
</dbReference>
<evidence type="ECO:0000256" key="5">
    <source>
        <dbReference type="ARBA" id="ARBA00022722"/>
    </source>
</evidence>
<feature type="binding site" evidence="9">
    <location>
        <position position="43"/>
    </location>
    <ligand>
        <name>Mg(2+)</name>
        <dbReference type="ChEBI" id="CHEBI:18420"/>
    </ligand>
</feature>
<feature type="binding site" evidence="9">
    <location>
        <position position="116"/>
    </location>
    <ligand>
        <name>Mg(2+)</name>
        <dbReference type="ChEBI" id="CHEBI:18420"/>
    </ligand>
</feature>
<comment type="caution">
    <text evidence="12">The sequence shown here is derived from an EMBL/GenBank/DDBJ whole genome shotgun (WGS) entry which is preliminary data.</text>
</comment>
<evidence type="ECO:0000256" key="1">
    <source>
        <dbReference type="ARBA" id="ARBA00000109"/>
    </source>
</evidence>
<feature type="domain" description="RNase III" evidence="11">
    <location>
        <begin position="2"/>
        <end position="130"/>
    </location>
</feature>
<keyword evidence="8 9" id="KW-0694">RNA-binding</keyword>
<dbReference type="Gene3D" id="3.30.160.20">
    <property type="match status" value="1"/>
</dbReference>
<evidence type="ECO:0000256" key="3">
    <source>
        <dbReference type="ARBA" id="ARBA00022552"/>
    </source>
</evidence>
<dbReference type="InterPro" id="IPR014720">
    <property type="entry name" value="dsRBD_dom"/>
</dbReference>
<keyword evidence="5 9" id="KW-0540">Nuclease</keyword>
<keyword evidence="7 9" id="KW-0378">Hydrolase</keyword>
<evidence type="ECO:0000256" key="2">
    <source>
        <dbReference type="ARBA" id="ARBA00010183"/>
    </source>
</evidence>
<dbReference type="PROSITE" id="PS50137">
    <property type="entry name" value="DS_RBD"/>
    <property type="match status" value="1"/>
</dbReference>
<evidence type="ECO:0000259" key="10">
    <source>
        <dbReference type="PROSITE" id="PS50137"/>
    </source>
</evidence>
<evidence type="ECO:0000256" key="4">
    <source>
        <dbReference type="ARBA" id="ARBA00022664"/>
    </source>
</evidence>
<dbReference type="RefSeq" id="WP_066854466.1">
    <property type="nucleotide sequence ID" value="NZ_JXMS01000011.1"/>
</dbReference>
<dbReference type="PANTHER" id="PTHR11207:SF0">
    <property type="entry name" value="RIBONUCLEASE 3"/>
    <property type="match status" value="1"/>
</dbReference>
<dbReference type="Pfam" id="PF00035">
    <property type="entry name" value="dsrm"/>
    <property type="match status" value="1"/>
</dbReference>
<gene>
    <name evidence="9" type="primary">rnc</name>
    <name evidence="12" type="ORF">SP90_08295</name>
</gene>
<dbReference type="SMART" id="SM00358">
    <property type="entry name" value="DSRM"/>
    <property type="match status" value="1"/>
</dbReference>
<sequence length="226" mass="25392">MLERLQEHIRYTFTQISLLETALTHSSYANEHGGAIEHNERLEFLGDAVLEICVSERLFAKFPRAREGILTRMRAKLVSKPSLAALAIEMQLDKYLKLGKGEEAQGGRDRHSLLSDAFEAVLGAVFLDGGYDSALQYIDNVFENKWPNEPESTKAKDYKSRLQELTQKKFKDRPSYTLKSSKGPEHAKVFEVELGLPDGTIVIAEGPSVKRAEQYAASIALERFDS</sequence>
<dbReference type="Gene3D" id="1.10.1520.10">
    <property type="entry name" value="Ribonuclease III domain"/>
    <property type="match status" value="1"/>
</dbReference>
<dbReference type="SMART" id="SM00535">
    <property type="entry name" value="RIBOc"/>
    <property type="match status" value="1"/>
</dbReference>
<feature type="domain" description="DRBM" evidence="10">
    <location>
        <begin position="157"/>
        <end position="226"/>
    </location>
</feature>
<comment type="cofactor">
    <cofactor evidence="9">
        <name>Mg(2+)</name>
        <dbReference type="ChEBI" id="CHEBI:18420"/>
    </cofactor>
</comment>
<keyword evidence="9" id="KW-0699">rRNA-binding</keyword>
<reference evidence="12 13" key="1">
    <citation type="submission" date="2015-01" db="EMBL/GenBank/DDBJ databases">
        <title>Desulfovibrio sp. JC271 draft genome sequence.</title>
        <authorList>
            <person name="Shivani Y."/>
            <person name="Subhash Y."/>
            <person name="Sasikala C."/>
            <person name="Ramana C.V."/>
        </authorList>
    </citation>
    <scope>NUCLEOTIDE SEQUENCE [LARGE SCALE GENOMIC DNA]</scope>
    <source>
        <strain evidence="12 13">JC271</strain>
    </source>
</reference>
<evidence type="ECO:0000256" key="7">
    <source>
        <dbReference type="ARBA" id="ARBA00022801"/>
    </source>
</evidence>
<feature type="active site" evidence="9">
    <location>
        <position position="119"/>
    </location>
</feature>
<dbReference type="CDD" id="cd10845">
    <property type="entry name" value="DSRM_RNAse_III_family"/>
    <property type="match status" value="1"/>
</dbReference>